<reference evidence="2" key="2">
    <citation type="journal article" date="2018" name="Mol. Plant Microbe Interact.">
        <title>Genome sequence resources for the wheat stripe rust pathogen (Puccinia striiformis f. sp. tritici) and the barley stripe rust pathogen (Puccinia striiformis f. sp. hordei).</title>
        <authorList>
            <person name="Xia C."/>
            <person name="Wang M."/>
            <person name="Yin C."/>
            <person name="Cornejo O.E."/>
            <person name="Hulbert S.H."/>
            <person name="Chen X."/>
        </authorList>
    </citation>
    <scope>NUCLEOTIDE SEQUENCE [LARGE SCALE GENOMIC DNA]</scope>
    <source>
        <strain evidence="2">93-210</strain>
    </source>
</reference>
<accession>A0ACC0EA61</accession>
<evidence type="ECO:0000313" key="2">
    <source>
        <dbReference type="Proteomes" id="UP001060170"/>
    </source>
</evidence>
<proteinExistence type="predicted"/>
<sequence>MHFSRSMIVFLTAASGLANATGWYDCKDPSYSMSLCSTTNKGTSPANSRVWMRKVKPGTQNTYWCGPKELKHCCPASLVYVAREHSEDFSDSNFSLMCQQIK</sequence>
<keyword evidence="2" id="KW-1185">Reference proteome</keyword>
<dbReference type="EMBL" id="CM045873">
    <property type="protein sequence ID" value="KAI7947899.1"/>
    <property type="molecule type" value="Genomic_DNA"/>
</dbReference>
<reference evidence="1 2" key="3">
    <citation type="journal article" date="2022" name="Microbiol. Spectr.">
        <title>Folding features and dynamics of 3D genome architecture in plant fungal pathogens.</title>
        <authorList>
            <person name="Xia C."/>
        </authorList>
    </citation>
    <scope>NUCLEOTIDE SEQUENCE [LARGE SCALE GENOMIC DNA]</scope>
    <source>
        <strain evidence="1 2">93-210</strain>
    </source>
</reference>
<protein>
    <submittedName>
        <fullName evidence="1">Uncharacterized protein</fullName>
    </submittedName>
</protein>
<reference evidence="2" key="1">
    <citation type="journal article" date="2018" name="BMC Genomics">
        <title>Genomic insights into host adaptation between the wheat stripe rust pathogen (Puccinia striiformis f. sp. tritici) and the barley stripe rust pathogen (Puccinia striiformis f. sp. hordei).</title>
        <authorList>
            <person name="Xia C."/>
            <person name="Wang M."/>
            <person name="Yin C."/>
            <person name="Cornejo O.E."/>
            <person name="Hulbert S.H."/>
            <person name="Chen X."/>
        </authorList>
    </citation>
    <scope>NUCLEOTIDE SEQUENCE [LARGE SCALE GENOMIC DNA]</scope>
    <source>
        <strain evidence="2">93-210</strain>
    </source>
</reference>
<comment type="caution">
    <text evidence="1">The sequence shown here is derived from an EMBL/GenBank/DDBJ whole genome shotgun (WGS) entry which is preliminary data.</text>
</comment>
<organism evidence="1 2">
    <name type="scientific">Puccinia striiformis f. sp. tritici</name>
    <dbReference type="NCBI Taxonomy" id="168172"/>
    <lineage>
        <taxon>Eukaryota</taxon>
        <taxon>Fungi</taxon>
        <taxon>Dikarya</taxon>
        <taxon>Basidiomycota</taxon>
        <taxon>Pucciniomycotina</taxon>
        <taxon>Pucciniomycetes</taxon>
        <taxon>Pucciniales</taxon>
        <taxon>Pucciniaceae</taxon>
        <taxon>Puccinia</taxon>
    </lineage>
</organism>
<dbReference type="Proteomes" id="UP001060170">
    <property type="component" value="Chromosome 9"/>
</dbReference>
<gene>
    <name evidence="1" type="ORF">MJO28_009807</name>
</gene>
<name>A0ACC0EA61_9BASI</name>
<evidence type="ECO:0000313" key="1">
    <source>
        <dbReference type="EMBL" id="KAI7947899.1"/>
    </source>
</evidence>